<dbReference type="Proteomes" id="UP001497623">
    <property type="component" value="Unassembled WGS sequence"/>
</dbReference>
<proteinExistence type="predicted"/>
<feature type="compositionally biased region" description="Polar residues" evidence="1">
    <location>
        <begin position="151"/>
        <end position="164"/>
    </location>
</feature>
<feature type="region of interest" description="Disordered" evidence="1">
    <location>
        <begin position="113"/>
        <end position="187"/>
    </location>
</feature>
<organism evidence="2 3">
    <name type="scientific">Meganyctiphanes norvegica</name>
    <name type="common">Northern krill</name>
    <name type="synonym">Thysanopoda norvegica</name>
    <dbReference type="NCBI Taxonomy" id="48144"/>
    <lineage>
        <taxon>Eukaryota</taxon>
        <taxon>Metazoa</taxon>
        <taxon>Ecdysozoa</taxon>
        <taxon>Arthropoda</taxon>
        <taxon>Crustacea</taxon>
        <taxon>Multicrustacea</taxon>
        <taxon>Malacostraca</taxon>
        <taxon>Eumalacostraca</taxon>
        <taxon>Eucarida</taxon>
        <taxon>Euphausiacea</taxon>
        <taxon>Euphausiidae</taxon>
        <taxon>Meganyctiphanes</taxon>
    </lineage>
</organism>
<name>A0AAV2Q2Q3_MEGNR</name>
<evidence type="ECO:0000313" key="2">
    <source>
        <dbReference type="EMBL" id="CAL4068856.1"/>
    </source>
</evidence>
<comment type="caution">
    <text evidence="2">The sequence shown here is derived from an EMBL/GenBank/DDBJ whole genome shotgun (WGS) entry which is preliminary data.</text>
</comment>
<evidence type="ECO:0000256" key="1">
    <source>
        <dbReference type="SAM" id="MobiDB-lite"/>
    </source>
</evidence>
<protein>
    <submittedName>
        <fullName evidence="2">Uncharacterized protein</fullName>
    </submittedName>
</protein>
<gene>
    <name evidence="2" type="ORF">MNOR_LOCUS7447</name>
</gene>
<reference evidence="2 3" key="1">
    <citation type="submission" date="2024-05" db="EMBL/GenBank/DDBJ databases">
        <authorList>
            <person name="Wallberg A."/>
        </authorList>
    </citation>
    <scope>NUCLEOTIDE SEQUENCE [LARGE SCALE GENOMIC DNA]</scope>
</reference>
<evidence type="ECO:0000313" key="3">
    <source>
        <dbReference type="Proteomes" id="UP001497623"/>
    </source>
</evidence>
<keyword evidence="3" id="KW-1185">Reference proteome</keyword>
<sequence>MIAPGRLVNEKHNLPTNLIKAIAISAGHPEVKISRAKLILSNVGKSGRDQFSPYEKRNQRDEVPSVVRQILSDVFSMPVQDSNPSRKNSDVTLGNLIFSDYWHRQSFDIQSNEIPSSSSAHVARATSPPRISSGVRRTTAPARKSVYFSETLPNSKSQKANMRSDNIGRHTKSPSPSRAVGFSSGSIGRIPSSMMKKSLEVQSTFPTKETSVPAKNSHHSMFDDTLLSETDNTFSEDVASSSDNSFDDTFIPKPDDDIFHRSHMTRPPIPPPPLVLAGSIPLQCVMSCGPTCPYCIVL</sequence>
<dbReference type="AlphaFoldDB" id="A0AAV2Q2Q3"/>
<dbReference type="EMBL" id="CAXKWB010003287">
    <property type="protein sequence ID" value="CAL4068856.1"/>
    <property type="molecule type" value="Genomic_DNA"/>
</dbReference>
<accession>A0AAV2Q2Q3</accession>